<keyword evidence="3" id="KW-1185">Reference proteome</keyword>
<feature type="transmembrane region" description="Helical" evidence="1">
    <location>
        <begin position="20"/>
        <end position="41"/>
    </location>
</feature>
<keyword evidence="1" id="KW-1133">Transmembrane helix</keyword>
<dbReference type="AlphaFoldDB" id="A0AAU4JYM6"/>
<keyword evidence="1" id="KW-0472">Membrane</keyword>
<protein>
    <submittedName>
        <fullName evidence="2">Uncharacterized protein</fullName>
    </submittedName>
</protein>
<accession>A0AAU4JYM6</accession>
<dbReference type="RefSeq" id="WP_045824679.1">
    <property type="nucleotide sequence ID" value="NZ_CP108021.1"/>
</dbReference>
<evidence type="ECO:0000313" key="2">
    <source>
        <dbReference type="EMBL" id="WUM18889.1"/>
    </source>
</evidence>
<dbReference type="KEGG" id="whr:OG579_14280"/>
<sequence>MSTGSAPMGVGPDERSRDWLTLAIEGVLVAVILGTLIGAVVTALPLMGLLSTIGVVAALVVIVLLVVLAAYLGRSADDEPLESLGDVENF</sequence>
<name>A0AAU4JYM6_9NOCA</name>
<dbReference type="EMBL" id="CP108021">
    <property type="protein sequence ID" value="WUM18889.1"/>
    <property type="molecule type" value="Genomic_DNA"/>
</dbReference>
<proteinExistence type="predicted"/>
<keyword evidence="1" id="KW-0812">Transmembrane</keyword>
<evidence type="ECO:0000256" key="1">
    <source>
        <dbReference type="SAM" id="Phobius"/>
    </source>
</evidence>
<gene>
    <name evidence="2" type="ORF">OG579_14280</name>
</gene>
<organism evidence="2 3">
    <name type="scientific">Williamsia herbipolensis</name>
    <dbReference type="NCBI Taxonomy" id="1603258"/>
    <lineage>
        <taxon>Bacteria</taxon>
        <taxon>Bacillati</taxon>
        <taxon>Actinomycetota</taxon>
        <taxon>Actinomycetes</taxon>
        <taxon>Mycobacteriales</taxon>
        <taxon>Nocardiaceae</taxon>
        <taxon>Williamsia</taxon>
    </lineage>
</organism>
<reference evidence="2 3" key="1">
    <citation type="submission" date="2022-10" db="EMBL/GenBank/DDBJ databases">
        <title>The complete genomes of actinobacterial strains from the NBC collection.</title>
        <authorList>
            <person name="Joergensen T.S."/>
            <person name="Alvarez Arevalo M."/>
            <person name="Sterndorff E.B."/>
            <person name="Faurdal D."/>
            <person name="Vuksanovic O."/>
            <person name="Mourched A.-S."/>
            <person name="Charusanti P."/>
            <person name="Shaw S."/>
            <person name="Blin K."/>
            <person name="Weber T."/>
        </authorList>
    </citation>
    <scope>NUCLEOTIDE SEQUENCE [LARGE SCALE GENOMIC DNA]</scope>
    <source>
        <strain evidence="2 3">NBC_00319</strain>
    </source>
</reference>
<dbReference type="Proteomes" id="UP001432128">
    <property type="component" value="Chromosome"/>
</dbReference>
<evidence type="ECO:0000313" key="3">
    <source>
        <dbReference type="Proteomes" id="UP001432128"/>
    </source>
</evidence>
<feature type="transmembrane region" description="Helical" evidence="1">
    <location>
        <begin position="48"/>
        <end position="72"/>
    </location>
</feature>